<dbReference type="GO" id="GO:0000177">
    <property type="term" value="C:cytoplasmic exosome (RNase complex)"/>
    <property type="evidence" value="ECO:0007669"/>
    <property type="project" value="TreeGrafter"/>
</dbReference>
<keyword evidence="8" id="KW-0539">Nucleus</keyword>
<dbReference type="WBParaSite" id="ACAC_0000709501-mRNA-1">
    <property type="protein sequence ID" value="ACAC_0000709501-mRNA-1"/>
    <property type="gene ID" value="ACAC_0000709501"/>
</dbReference>
<evidence type="ECO:0000256" key="6">
    <source>
        <dbReference type="ARBA" id="ARBA00022835"/>
    </source>
</evidence>
<dbReference type="SUPFAM" id="SSF50249">
    <property type="entry name" value="Nucleic acid-binding proteins"/>
    <property type="match status" value="1"/>
</dbReference>
<dbReference type="PANTHER" id="PTHR21321:SF1">
    <property type="entry name" value="EXOSOME COMPLEX COMPONENT RRP40"/>
    <property type="match status" value="1"/>
</dbReference>
<dbReference type="GO" id="GO:0003723">
    <property type="term" value="F:RNA binding"/>
    <property type="evidence" value="ECO:0007669"/>
    <property type="project" value="UniProtKB-KW"/>
</dbReference>
<keyword evidence="12" id="KW-1185">Reference proteome</keyword>
<dbReference type="SUPFAM" id="SSF54791">
    <property type="entry name" value="Eukaryotic type KH-domain (KH-domain type I)"/>
    <property type="match status" value="1"/>
</dbReference>
<dbReference type="GO" id="GO:0071051">
    <property type="term" value="P:poly(A)-dependent snoRNA 3'-end processing"/>
    <property type="evidence" value="ECO:0007669"/>
    <property type="project" value="TreeGrafter"/>
</dbReference>
<keyword evidence="6" id="KW-0271">Exosome</keyword>
<keyword evidence="7" id="KW-0694">RNA-binding</keyword>
<dbReference type="Gene3D" id="2.40.50.140">
    <property type="entry name" value="Nucleic acid-binding proteins"/>
    <property type="match status" value="2"/>
</dbReference>
<dbReference type="InterPro" id="IPR026699">
    <property type="entry name" value="Exosome_RNA_bind1/RRP40/RRP4"/>
</dbReference>
<sequence length="221" mass="24334">LTIIAKSVVIFIISSYGIVADPSSGSLIVRQPGAFRHDDDKCWINVHSKRYVAEKGDRVIGIVVGSVGDFYKLDIGTAEHATVFFLLFDFSLNSFVILISFILRSVQFHISFLAFEGATKRNRPDLKIGDIVYAQVSDEFSHTDVELTCIDALFRARGLGALSGGFLFKVSCNLARRLLSTQSQLLNLLGKHFKFEIAIGLNGRIWLKGPVHGDVSVLGSK</sequence>
<reference evidence="13" key="2">
    <citation type="submission" date="2017-02" db="UniProtKB">
        <authorList>
            <consortium name="WormBaseParasite"/>
        </authorList>
    </citation>
    <scope>IDENTIFICATION</scope>
</reference>
<dbReference type="AlphaFoldDB" id="A0A0K0DA50"/>
<keyword evidence="10" id="KW-0472">Membrane</keyword>
<evidence type="ECO:0000256" key="9">
    <source>
        <dbReference type="ARBA" id="ARBA00030615"/>
    </source>
</evidence>
<dbReference type="CDD" id="cd05790">
    <property type="entry name" value="S1_Rrp40"/>
    <property type="match status" value="1"/>
</dbReference>
<protein>
    <recommendedName>
        <fullName evidence="9">Ribosomal RNA-processing protein 40</fullName>
    </recommendedName>
</protein>
<evidence type="ECO:0000256" key="3">
    <source>
        <dbReference type="ARBA" id="ARBA00007841"/>
    </source>
</evidence>
<dbReference type="GO" id="GO:0034475">
    <property type="term" value="P:U4 snRNA 3'-end processing"/>
    <property type="evidence" value="ECO:0007669"/>
    <property type="project" value="TreeGrafter"/>
</dbReference>
<evidence type="ECO:0000313" key="13">
    <source>
        <dbReference type="WBParaSite" id="ACAC_0000709501-mRNA-1"/>
    </source>
</evidence>
<evidence type="ECO:0000256" key="8">
    <source>
        <dbReference type="ARBA" id="ARBA00023242"/>
    </source>
</evidence>
<dbReference type="GO" id="GO:0071035">
    <property type="term" value="P:nuclear polyadenylation-dependent rRNA catabolic process"/>
    <property type="evidence" value="ECO:0007669"/>
    <property type="project" value="TreeGrafter"/>
</dbReference>
<dbReference type="Gene3D" id="3.30.1370.10">
    <property type="entry name" value="K Homology domain, type 1"/>
    <property type="match status" value="1"/>
</dbReference>
<dbReference type="GO" id="GO:0000467">
    <property type="term" value="P:exonucleolytic trimming to generate mature 3'-end of 5.8S rRNA from tricistronic rRNA transcript (SSU-rRNA, 5.8S rRNA, LSU-rRNA)"/>
    <property type="evidence" value="ECO:0007669"/>
    <property type="project" value="TreeGrafter"/>
</dbReference>
<dbReference type="GO" id="GO:0000176">
    <property type="term" value="C:nuclear exosome (RNase complex)"/>
    <property type="evidence" value="ECO:0007669"/>
    <property type="project" value="TreeGrafter"/>
</dbReference>
<dbReference type="Pfam" id="PF21262">
    <property type="entry name" value="RRP40_S1"/>
    <property type="match status" value="2"/>
</dbReference>
<keyword evidence="10" id="KW-0812">Transmembrane</keyword>
<dbReference type="InterPro" id="IPR004088">
    <property type="entry name" value="KH_dom_type_1"/>
</dbReference>
<reference evidence="12" key="1">
    <citation type="submission" date="2012-09" db="EMBL/GenBank/DDBJ databases">
        <authorList>
            <person name="Martin A.A."/>
        </authorList>
    </citation>
    <scope>NUCLEOTIDE SEQUENCE</scope>
</reference>
<evidence type="ECO:0000313" key="12">
    <source>
        <dbReference type="Proteomes" id="UP000035642"/>
    </source>
</evidence>
<keyword evidence="5" id="KW-0698">rRNA processing</keyword>
<evidence type="ECO:0000256" key="4">
    <source>
        <dbReference type="ARBA" id="ARBA00022490"/>
    </source>
</evidence>
<dbReference type="GO" id="GO:0005730">
    <property type="term" value="C:nucleolus"/>
    <property type="evidence" value="ECO:0007669"/>
    <property type="project" value="UniProtKB-SubCell"/>
</dbReference>
<evidence type="ECO:0000259" key="11">
    <source>
        <dbReference type="Pfam" id="PF15985"/>
    </source>
</evidence>
<keyword evidence="10" id="KW-1133">Transmembrane helix</keyword>
<dbReference type="Pfam" id="PF15985">
    <property type="entry name" value="KH_6"/>
    <property type="match status" value="1"/>
</dbReference>
<evidence type="ECO:0000256" key="5">
    <source>
        <dbReference type="ARBA" id="ARBA00022552"/>
    </source>
</evidence>
<dbReference type="PANTHER" id="PTHR21321">
    <property type="entry name" value="PNAS-3 RELATED"/>
    <property type="match status" value="1"/>
</dbReference>
<feature type="domain" description="K Homology" evidence="11">
    <location>
        <begin position="165"/>
        <end position="210"/>
    </location>
</feature>
<dbReference type="InterPro" id="IPR012340">
    <property type="entry name" value="NA-bd_OB-fold"/>
</dbReference>
<dbReference type="STRING" id="6313.A0A0K0DA50"/>
<organism evidence="12 13">
    <name type="scientific">Angiostrongylus cantonensis</name>
    <name type="common">Rat lungworm</name>
    <dbReference type="NCBI Taxonomy" id="6313"/>
    <lineage>
        <taxon>Eukaryota</taxon>
        <taxon>Metazoa</taxon>
        <taxon>Ecdysozoa</taxon>
        <taxon>Nematoda</taxon>
        <taxon>Chromadorea</taxon>
        <taxon>Rhabditida</taxon>
        <taxon>Rhabditina</taxon>
        <taxon>Rhabditomorpha</taxon>
        <taxon>Strongyloidea</taxon>
        <taxon>Metastrongylidae</taxon>
        <taxon>Angiostrongylus</taxon>
    </lineage>
</organism>
<proteinExistence type="inferred from homology"/>
<dbReference type="CDD" id="cd22526">
    <property type="entry name" value="KH-I_Rrp40"/>
    <property type="match status" value="1"/>
</dbReference>
<dbReference type="GO" id="GO:0071038">
    <property type="term" value="P:TRAMP-dependent tRNA surveillance pathway"/>
    <property type="evidence" value="ECO:0007669"/>
    <property type="project" value="TreeGrafter"/>
</dbReference>
<evidence type="ECO:0000256" key="10">
    <source>
        <dbReference type="SAM" id="Phobius"/>
    </source>
</evidence>
<dbReference type="GO" id="GO:0071034">
    <property type="term" value="P:CUT catabolic process"/>
    <property type="evidence" value="ECO:0007669"/>
    <property type="project" value="TreeGrafter"/>
</dbReference>
<dbReference type="InterPro" id="IPR036612">
    <property type="entry name" value="KH_dom_type_1_sf"/>
</dbReference>
<comment type="subcellular location">
    <subcellularLocation>
        <location evidence="1">Cytoplasm</location>
    </subcellularLocation>
    <subcellularLocation>
        <location evidence="2">Nucleus</location>
        <location evidence="2">Nucleolus</location>
    </subcellularLocation>
</comment>
<evidence type="ECO:0000256" key="7">
    <source>
        <dbReference type="ARBA" id="ARBA00022884"/>
    </source>
</evidence>
<feature type="transmembrane region" description="Helical" evidence="10">
    <location>
        <begin position="81"/>
        <end position="103"/>
    </location>
</feature>
<evidence type="ECO:0000256" key="1">
    <source>
        <dbReference type="ARBA" id="ARBA00004496"/>
    </source>
</evidence>
<accession>A0A0K0DA50</accession>
<name>A0A0K0DA50_ANGCA</name>
<dbReference type="InterPro" id="IPR049469">
    <property type="entry name" value="RRP40_KH-I"/>
</dbReference>
<dbReference type="Proteomes" id="UP000035642">
    <property type="component" value="Unassembled WGS sequence"/>
</dbReference>
<comment type="similarity">
    <text evidence="3">Belongs to the RRP40 family.</text>
</comment>
<keyword evidence="4" id="KW-0963">Cytoplasm</keyword>
<evidence type="ECO:0000256" key="2">
    <source>
        <dbReference type="ARBA" id="ARBA00004604"/>
    </source>
</evidence>
<dbReference type="InterPro" id="IPR037319">
    <property type="entry name" value="Rrp40_S1"/>
</dbReference>